<dbReference type="Pfam" id="PF05553">
    <property type="entry name" value="DUF761"/>
    <property type="match status" value="1"/>
</dbReference>
<evidence type="ECO:0000313" key="3">
    <source>
        <dbReference type="EMBL" id="TVT99793.1"/>
    </source>
</evidence>
<dbReference type="EMBL" id="RWGY01000676">
    <property type="protein sequence ID" value="TVT99793.1"/>
    <property type="molecule type" value="Genomic_DNA"/>
</dbReference>
<feature type="region of interest" description="Disordered" evidence="1">
    <location>
        <begin position="100"/>
        <end position="122"/>
    </location>
</feature>
<proteinExistence type="predicted"/>
<evidence type="ECO:0000313" key="4">
    <source>
        <dbReference type="Proteomes" id="UP000324897"/>
    </source>
</evidence>
<keyword evidence="2" id="KW-0472">Membrane</keyword>
<dbReference type="Proteomes" id="UP000324897">
    <property type="component" value="Unassembled WGS sequence"/>
</dbReference>
<name>A0A5J9SLF4_9POAL</name>
<dbReference type="PANTHER" id="PTHR33098:SF9">
    <property type="entry name" value="OS09G0364400 PROTEIN"/>
    <property type="match status" value="1"/>
</dbReference>
<accession>A0A5J9SLF4</accession>
<keyword evidence="2" id="KW-0812">Transmembrane</keyword>
<evidence type="ECO:0000256" key="2">
    <source>
        <dbReference type="SAM" id="Phobius"/>
    </source>
</evidence>
<evidence type="ECO:0000256" key="1">
    <source>
        <dbReference type="SAM" id="MobiDB-lite"/>
    </source>
</evidence>
<feature type="compositionally biased region" description="Acidic residues" evidence="1">
    <location>
        <begin position="110"/>
        <end position="121"/>
    </location>
</feature>
<sequence>MAAEWWWFLVLNAIVAAIAILSSRFGRPPLPSPRSGGVITRRASSVMLQRLRSFSIFSFPSACFHTGPFFQPDATAHETVEPAVPSPTPIKSTSSRVLVLPSPAPAPAAEENEDNEEEDDPNAMSMDEAYALVVAGRQRPESEREEAARKSDVDAKAEEFIQGFKDDLRQQRLNSIFNYTQMLKQRALGRGR</sequence>
<dbReference type="OrthoDB" id="696738at2759"/>
<comment type="caution">
    <text evidence="3">The sequence shown here is derived from an EMBL/GenBank/DDBJ whole genome shotgun (WGS) entry which is preliminary data.</text>
</comment>
<reference evidence="3 4" key="1">
    <citation type="journal article" date="2019" name="Sci. Rep.">
        <title>A high-quality genome of Eragrostis curvula grass provides insights into Poaceae evolution and supports new strategies to enhance forage quality.</title>
        <authorList>
            <person name="Carballo J."/>
            <person name="Santos B.A.C.M."/>
            <person name="Zappacosta D."/>
            <person name="Garbus I."/>
            <person name="Selva J.P."/>
            <person name="Gallo C.A."/>
            <person name="Diaz A."/>
            <person name="Albertini E."/>
            <person name="Caccamo M."/>
            <person name="Echenique V."/>
        </authorList>
    </citation>
    <scope>NUCLEOTIDE SEQUENCE [LARGE SCALE GENOMIC DNA]</scope>
    <source>
        <strain evidence="4">cv. Victoria</strain>
        <tissue evidence="3">Leaf</tissue>
    </source>
</reference>
<evidence type="ECO:0008006" key="5">
    <source>
        <dbReference type="Google" id="ProtNLM"/>
    </source>
</evidence>
<dbReference type="AlphaFoldDB" id="A0A5J9SLF4"/>
<dbReference type="InterPro" id="IPR008480">
    <property type="entry name" value="DUF761_pln"/>
</dbReference>
<keyword evidence="4" id="KW-1185">Reference proteome</keyword>
<feature type="region of interest" description="Disordered" evidence="1">
    <location>
        <begin position="136"/>
        <end position="156"/>
    </location>
</feature>
<organism evidence="3 4">
    <name type="scientific">Eragrostis curvula</name>
    <name type="common">weeping love grass</name>
    <dbReference type="NCBI Taxonomy" id="38414"/>
    <lineage>
        <taxon>Eukaryota</taxon>
        <taxon>Viridiplantae</taxon>
        <taxon>Streptophyta</taxon>
        <taxon>Embryophyta</taxon>
        <taxon>Tracheophyta</taxon>
        <taxon>Spermatophyta</taxon>
        <taxon>Magnoliopsida</taxon>
        <taxon>Liliopsida</taxon>
        <taxon>Poales</taxon>
        <taxon>Poaceae</taxon>
        <taxon>PACMAD clade</taxon>
        <taxon>Chloridoideae</taxon>
        <taxon>Eragrostideae</taxon>
        <taxon>Eragrostidinae</taxon>
        <taxon>Eragrostis</taxon>
    </lineage>
</organism>
<feature type="non-terminal residue" evidence="3">
    <location>
        <position position="1"/>
    </location>
</feature>
<dbReference type="Gramene" id="TVT99793">
    <property type="protein sequence ID" value="TVT99793"/>
    <property type="gene ID" value="EJB05_54794"/>
</dbReference>
<dbReference type="PANTHER" id="PTHR33098">
    <property type="entry name" value="COTTON FIBER (DUF761)"/>
    <property type="match status" value="1"/>
</dbReference>
<protein>
    <recommendedName>
        <fullName evidence="5">DUF4408 domain-containing protein</fullName>
    </recommendedName>
</protein>
<feature type="compositionally biased region" description="Basic and acidic residues" evidence="1">
    <location>
        <begin position="138"/>
        <end position="156"/>
    </location>
</feature>
<feature type="transmembrane region" description="Helical" evidence="2">
    <location>
        <begin position="6"/>
        <end position="25"/>
    </location>
</feature>
<keyword evidence="2" id="KW-1133">Transmembrane helix</keyword>
<gene>
    <name evidence="3" type="ORF">EJB05_54794</name>
</gene>